<protein>
    <submittedName>
        <fullName evidence="2">Polysaccharide deacetylase family protein, PEP-CTERM locus subfamily</fullName>
    </submittedName>
</protein>
<dbReference type="GO" id="GO:0016810">
    <property type="term" value="F:hydrolase activity, acting on carbon-nitrogen (but not peptide) bonds"/>
    <property type="evidence" value="ECO:0007669"/>
    <property type="project" value="InterPro"/>
</dbReference>
<dbReference type="SUPFAM" id="SSF88713">
    <property type="entry name" value="Glycoside hydrolase/deacetylase"/>
    <property type="match status" value="1"/>
</dbReference>
<accession>A0A0E3PTY3</accession>
<dbReference type="Pfam" id="PF01522">
    <property type="entry name" value="Polysacc_deac_1"/>
    <property type="match status" value="1"/>
</dbReference>
<dbReference type="HOGENOM" id="CLU_066872_0_0_2"/>
<dbReference type="PANTHER" id="PTHR47561:SF1">
    <property type="entry name" value="POLYSACCHARIDE DEACETYLASE FAMILY PROTEIN (AFU_ORTHOLOGUE AFUA_6G05030)"/>
    <property type="match status" value="1"/>
</dbReference>
<dbReference type="GO" id="GO:0005975">
    <property type="term" value="P:carbohydrate metabolic process"/>
    <property type="evidence" value="ECO:0007669"/>
    <property type="project" value="InterPro"/>
</dbReference>
<dbReference type="PROSITE" id="PS51677">
    <property type="entry name" value="NODB"/>
    <property type="match status" value="1"/>
</dbReference>
<evidence type="ECO:0000259" key="1">
    <source>
        <dbReference type="PROSITE" id="PS51677"/>
    </source>
</evidence>
<dbReference type="STRING" id="1434118.MSSAC_4202"/>
<sequence>MDVQKDNSQVTNILTIDVEDWYMMADISKWTSYEDRVVMSTNKILDLLSAKKTTATFFVLGYVAETHPELVEAINDEGHEIGTHGYRHIPITLQTPSEFESDLKKSIHLIKKITGDKVVGHRACRFSINESNSWALDILQKNGIVYDSSIFPIKSPSYGVSNAPLDPYPISSVDMIGNDLNNSLLEIPLSVYETPIISKNIPVAGGFYFRSLPYFFIKYAITKMNRVNRFAVIYFHPWELDPTHPKSKDFRWYHYYRLNSTELKFKKLLADFKFDSVENTIGV</sequence>
<reference evidence="2 3" key="1">
    <citation type="submission" date="2014-07" db="EMBL/GenBank/DDBJ databases">
        <title>Methanogenic archaea and the global carbon cycle.</title>
        <authorList>
            <person name="Henriksen J.R."/>
            <person name="Luke J."/>
            <person name="Reinhart S."/>
            <person name="Benedict M.N."/>
            <person name="Youngblut N.D."/>
            <person name="Metcalf M.E."/>
            <person name="Whitaker R.J."/>
            <person name="Metcalf W.W."/>
        </authorList>
    </citation>
    <scope>NUCLEOTIDE SEQUENCE [LARGE SCALE GENOMIC DNA]</scope>
    <source>
        <strain evidence="2 3">C2J</strain>
    </source>
</reference>
<dbReference type="EMBL" id="CP009508">
    <property type="protein sequence ID" value="AKB38792.1"/>
    <property type="molecule type" value="Genomic_DNA"/>
</dbReference>
<dbReference type="InterPro" id="IPR002509">
    <property type="entry name" value="NODB_dom"/>
</dbReference>
<dbReference type="Proteomes" id="UP000033123">
    <property type="component" value="Chromosome"/>
</dbReference>
<dbReference type="Pfam" id="PF11959">
    <property type="entry name" value="DUF3473"/>
    <property type="match status" value="1"/>
</dbReference>
<proteinExistence type="predicted"/>
<name>A0A0E3PTY3_9EURY</name>
<dbReference type="InterPro" id="IPR011330">
    <property type="entry name" value="Glyco_hydro/deAcase_b/a-brl"/>
</dbReference>
<dbReference type="PATRIC" id="fig|1434118.4.peg.5384"/>
<organism evidence="2 3">
    <name type="scientific">Methanosarcina siciliae C2J</name>
    <dbReference type="NCBI Taxonomy" id="1434118"/>
    <lineage>
        <taxon>Archaea</taxon>
        <taxon>Methanobacteriati</taxon>
        <taxon>Methanobacteriota</taxon>
        <taxon>Stenosarchaea group</taxon>
        <taxon>Methanomicrobia</taxon>
        <taxon>Methanosarcinales</taxon>
        <taxon>Methanosarcinaceae</taxon>
        <taxon>Methanosarcina</taxon>
    </lineage>
</organism>
<dbReference type="AlphaFoldDB" id="A0A0E3PTY3"/>
<dbReference type="InterPro" id="IPR045235">
    <property type="entry name" value="PuuE_HpPgdA-like"/>
</dbReference>
<dbReference type="Gene3D" id="3.20.20.370">
    <property type="entry name" value="Glycoside hydrolase/deacetylase"/>
    <property type="match status" value="1"/>
</dbReference>
<dbReference type="CDD" id="cd10941">
    <property type="entry name" value="CE4_PuuE_HpPgdA_like_2"/>
    <property type="match status" value="1"/>
</dbReference>
<dbReference type="PANTHER" id="PTHR47561">
    <property type="entry name" value="POLYSACCHARIDE DEACETYLASE FAMILY PROTEIN (AFU_ORTHOLOGUE AFUA_6G05030)"/>
    <property type="match status" value="1"/>
</dbReference>
<gene>
    <name evidence="2" type="ORF">MSSAC_4202</name>
</gene>
<dbReference type="InterPro" id="IPR022560">
    <property type="entry name" value="DUF3473"/>
</dbReference>
<dbReference type="KEGG" id="msj:MSSAC_4202"/>
<evidence type="ECO:0000313" key="3">
    <source>
        <dbReference type="Proteomes" id="UP000033123"/>
    </source>
</evidence>
<evidence type="ECO:0000313" key="2">
    <source>
        <dbReference type="EMBL" id="AKB38792.1"/>
    </source>
</evidence>
<feature type="domain" description="NodB homology" evidence="1">
    <location>
        <begin position="27"/>
        <end position="283"/>
    </location>
</feature>